<keyword evidence="2" id="KW-1185">Reference proteome</keyword>
<dbReference type="EMBL" id="AMGV01000013">
    <property type="protein sequence ID" value="KEF53543.1"/>
    <property type="molecule type" value="Genomic_DNA"/>
</dbReference>
<comment type="caution">
    <text evidence="1">The sequence shown here is derived from an EMBL/GenBank/DDBJ whole genome shotgun (WGS) entry which is preliminary data.</text>
</comment>
<reference evidence="1 2" key="1">
    <citation type="submission" date="2013-03" db="EMBL/GenBank/DDBJ databases">
        <title>The Genome Sequence of Exophiala aquamarina CBS 119918.</title>
        <authorList>
            <consortium name="The Broad Institute Genomics Platform"/>
            <person name="Cuomo C."/>
            <person name="de Hoog S."/>
            <person name="Gorbushina A."/>
            <person name="Walker B."/>
            <person name="Young S.K."/>
            <person name="Zeng Q."/>
            <person name="Gargeya S."/>
            <person name="Fitzgerald M."/>
            <person name="Haas B."/>
            <person name="Abouelleil A."/>
            <person name="Allen A.W."/>
            <person name="Alvarado L."/>
            <person name="Arachchi H.M."/>
            <person name="Berlin A.M."/>
            <person name="Chapman S.B."/>
            <person name="Gainer-Dewar J."/>
            <person name="Goldberg J."/>
            <person name="Griggs A."/>
            <person name="Gujja S."/>
            <person name="Hansen M."/>
            <person name="Howarth C."/>
            <person name="Imamovic A."/>
            <person name="Ireland A."/>
            <person name="Larimer J."/>
            <person name="McCowan C."/>
            <person name="Murphy C."/>
            <person name="Pearson M."/>
            <person name="Poon T.W."/>
            <person name="Priest M."/>
            <person name="Roberts A."/>
            <person name="Saif S."/>
            <person name="Shea T."/>
            <person name="Sisk P."/>
            <person name="Sykes S."/>
            <person name="Wortman J."/>
            <person name="Nusbaum C."/>
            <person name="Birren B."/>
        </authorList>
    </citation>
    <scope>NUCLEOTIDE SEQUENCE [LARGE SCALE GENOMIC DNA]</scope>
    <source>
        <strain evidence="1 2">CBS 119918</strain>
    </source>
</reference>
<name>A0A072P2P4_9EURO</name>
<gene>
    <name evidence="1" type="ORF">A1O9_10518</name>
</gene>
<dbReference type="Proteomes" id="UP000027920">
    <property type="component" value="Unassembled WGS sequence"/>
</dbReference>
<dbReference type="HOGENOM" id="CLU_2687841_0_0_1"/>
<evidence type="ECO:0000313" key="2">
    <source>
        <dbReference type="Proteomes" id="UP000027920"/>
    </source>
</evidence>
<protein>
    <submittedName>
        <fullName evidence="1">Uncharacterized protein</fullName>
    </submittedName>
</protein>
<dbReference type="GeneID" id="25285422"/>
<dbReference type="RefSeq" id="XP_013256133.1">
    <property type="nucleotide sequence ID" value="XM_013400679.1"/>
</dbReference>
<evidence type="ECO:0000313" key="1">
    <source>
        <dbReference type="EMBL" id="KEF53543.1"/>
    </source>
</evidence>
<dbReference type="AlphaFoldDB" id="A0A072P2P4"/>
<sequence length="74" mass="7857">MLLKVYHELAPTTPVEYSQICLLLLGISLSSSFAHLHRPISGPGVPGLGYYKAAMTLMPAVVAQGALESVQCCL</sequence>
<organism evidence="1 2">
    <name type="scientific">Exophiala aquamarina CBS 119918</name>
    <dbReference type="NCBI Taxonomy" id="1182545"/>
    <lineage>
        <taxon>Eukaryota</taxon>
        <taxon>Fungi</taxon>
        <taxon>Dikarya</taxon>
        <taxon>Ascomycota</taxon>
        <taxon>Pezizomycotina</taxon>
        <taxon>Eurotiomycetes</taxon>
        <taxon>Chaetothyriomycetidae</taxon>
        <taxon>Chaetothyriales</taxon>
        <taxon>Herpotrichiellaceae</taxon>
        <taxon>Exophiala</taxon>
    </lineage>
</organism>
<dbReference type="VEuPathDB" id="FungiDB:A1O9_10518"/>
<proteinExistence type="predicted"/>
<accession>A0A072P2P4</accession>